<accession>A0A3R8L0F6</accession>
<reference evidence="2" key="1">
    <citation type="submission" date="2018-10" db="EMBL/GenBank/DDBJ databases">
        <title>Schaedlerella arabinophila gen. nov. sp. nov., isolated from the mouse intestinal tract and comparative analysis with the genome of the closely related altered Schaedler flora strain ASF502.</title>
        <authorList>
            <person name="Miyake S."/>
            <person name="Soh M."/>
            <person name="Seedorf H."/>
        </authorList>
    </citation>
    <scope>NUCLEOTIDE SEQUENCE [LARGE SCALE GENOMIC DNA]</scope>
    <source>
        <strain evidence="2">DSM 106076</strain>
    </source>
</reference>
<proteinExistence type="predicted"/>
<organism evidence="2 3">
    <name type="scientific">Schaedlerella arabinosiphila</name>
    <dbReference type="NCBI Taxonomy" id="2044587"/>
    <lineage>
        <taxon>Bacteria</taxon>
        <taxon>Bacillati</taxon>
        <taxon>Bacillota</taxon>
        <taxon>Clostridia</taxon>
        <taxon>Lachnospirales</taxon>
        <taxon>Lachnospiraceae</taxon>
        <taxon>Schaedlerella</taxon>
    </lineage>
</organism>
<dbReference type="AlphaFoldDB" id="A0A3R8L0F6"/>
<gene>
    <name evidence="2" type="ORF">EBB54_00360</name>
</gene>
<feature type="domain" description="Transposase (putative) YhgA-like" evidence="1">
    <location>
        <begin position="11"/>
        <end position="189"/>
    </location>
</feature>
<dbReference type="Proteomes" id="UP000274920">
    <property type="component" value="Unassembled WGS sequence"/>
</dbReference>
<sequence length="339" mass="39285">MANKIQRLKPDTILKNYWRNNERFADLFNAVLFEGKQVIRPEELEDVDTEESSILENKDYAESLQASRDTIKIRKKSNEYGIEYVLFGNESQKNIHYAMPMRIMGYDYSTYKKQYDSNAQKYTKRDGLEEDEYLSKMKSTDKFIPVVSIVVYYGDKPWDGATTLHEMLNIPGEMKKCVNDYKIPLVEARKNNLVLHNANNRDLFHLFEIILDKSMPKNEAKRKAIQYSEEHKTDKSVVMTIAGATNSRIDYNAFEKGEVSMCTLFDEIAKESEAIGEARGEAIGEARGEVRGEARGIIETGYDYKIPENDILKRLQNKLNISVKQAEEYLNMFKKQRAI</sequence>
<dbReference type="Pfam" id="PF04754">
    <property type="entry name" value="Transposase_31"/>
    <property type="match status" value="1"/>
</dbReference>
<dbReference type="EMBL" id="RHJS01000001">
    <property type="protein sequence ID" value="RRK36951.1"/>
    <property type="molecule type" value="Genomic_DNA"/>
</dbReference>
<comment type="caution">
    <text evidence="2">The sequence shown here is derived from an EMBL/GenBank/DDBJ whole genome shotgun (WGS) entry which is preliminary data.</text>
</comment>
<protein>
    <submittedName>
        <fullName evidence="2">Transposase</fullName>
    </submittedName>
</protein>
<name>A0A3R8L0F6_9FIRM</name>
<dbReference type="RefSeq" id="WP_125125891.1">
    <property type="nucleotide sequence ID" value="NZ_RHJS01000001.1"/>
</dbReference>
<evidence type="ECO:0000259" key="1">
    <source>
        <dbReference type="Pfam" id="PF04754"/>
    </source>
</evidence>
<evidence type="ECO:0000313" key="3">
    <source>
        <dbReference type="Proteomes" id="UP000274920"/>
    </source>
</evidence>
<keyword evidence="3" id="KW-1185">Reference proteome</keyword>
<evidence type="ECO:0000313" key="2">
    <source>
        <dbReference type="EMBL" id="RRK36951.1"/>
    </source>
</evidence>
<dbReference type="InterPro" id="IPR006842">
    <property type="entry name" value="Transposase_31"/>
</dbReference>